<dbReference type="InterPro" id="IPR050445">
    <property type="entry name" value="Bact_polysacc_biosynth/exp"/>
</dbReference>
<evidence type="ECO:0000259" key="10">
    <source>
        <dbReference type="Pfam" id="PF13614"/>
    </source>
</evidence>
<evidence type="ECO:0000256" key="2">
    <source>
        <dbReference type="ARBA" id="ARBA00011903"/>
    </source>
</evidence>
<dbReference type="PANTHER" id="PTHR32309:SF13">
    <property type="entry name" value="FERRIC ENTEROBACTIN TRANSPORT PROTEIN FEPE"/>
    <property type="match status" value="1"/>
</dbReference>
<keyword evidence="6" id="KW-0067">ATP-binding</keyword>
<dbReference type="SUPFAM" id="SSF52540">
    <property type="entry name" value="P-loop containing nucleoside triphosphate hydrolases"/>
    <property type="match status" value="1"/>
</dbReference>
<evidence type="ECO:0000256" key="4">
    <source>
        <dbReference type="ARBA" id="ARBA00022741"/>
    </source>
</evidence>
<evidence type="ECO:0000256" key="7">
    <source>
        <dbReference type="ARBA" id="ARBA00023137"/>
    </source>
</evidence>
<name>A0ABS2F1R9_9ACTN</name>
<keyword evidence="3" id="KW-0808">Transferase</keyword>
<keyword evidence="5 11" id="KW-0418">Kinase</keyword>
<evidence type="ECO:0000313" key="11">
    <source>
        <dbReference type="EMBL" id="MBM6774929.1"/>
    </source>
</evidence>
<comment type="catalytic activity">
    <reaction evidence="8">
        <text>L-tyrosyl-[protein] + ATP = O-phospho-L-tyrosyl-[protein] + ADP + H(+)</text>
        <dbReference type="Rhea" id="RHEA:10596"/>
        <dbReference type="Rhea" id="RHEA-COMP:10136"/>
        <dbReference type="Rhea" id="RHEA-COMP:20101"/>
        <dbReference type="ChEBI" id="CHEBI:15378"/>
        <dbReference type="ChEBI" id="CHEBI:30616"/>
        <dbReference type="ChEBI" id="CHEBI:46858"/>
        <dbReference type="ChEBI" id="CHEBI:61978"/>
        <dbReference type="ChEBI" id="CHEBI:456216"/>
        <dbReference type="EC" id="2.7.10.2"/>
    </reaction>
</comment>
<dbReference type="InterPro" id="IPR025669">
    <property type="entry name" value="AAA_dom"/>
</dbReference>
<evidence type="ECO:0000256" key="3">
    <source>
        <dbReference type="ARBA" id="ARBA00022679"/>
    </source>
</evidence>
<dbReference type="InterPro" id="IPR005702">
    <property type="entry name" value="Wzc-like_C"/>
</dbReference>
<feature type="compositionally biased region" description="Polar residues" evidence="9">
    <location>
        <begin position="257"/>
        <end position="269"/>
    </location>
</feature>
<keyword evidence="4" id="KW-0547">Nucleotide-binding</keyword>
<evidence type="ECO:0000256" key="5">
    <source>
        <dbReference type="ARBA" id="ARBA00022777"/>
    </source>
</evidence>
<feature type="domain" description="AAA" evidence="10">
    <location>
        <begin position="46"/>
        <end position="172"/>
    </location>
</feature>
<evidence type="ECO:0000256" key="8">
    <source>
        <dbReference type="ARBA" id="ARBA00051245"/>
    </source>
</evidence>
<gene>
    <name evidence="11" type="ORF">H9X80_05165</name>
</gene>
<evidence type="ECO:0000256" key="6">
    <source>
        <dbReference type="ARBA" id="ARBA00022840"/>
    </source>
</evidence>
<accession>A0ABS2F1R9</accession>
<comment type="similarity">
    <text evidence="1">Belongs to the CpsD/CapB family.</text>
</comment>
<evidence type="ECO:0000313" key="12">
    <source>
        <dbReference type="Proteomes" id="UP000712527"/>
    </source>
</evidence>
<reference evidence="11 12" key="1">
    <citation type="journal article" date="2021" name="Sci. Rep.">
        <title>The distribution of antibiotic resistance genes in chicken gut microbiota commensals.</title>
        <authorList>
            <person name="Juricova H."/>
            <person name="Matiasovicova J."/>
            <person name="Kubasova T."/>
            <person name="Cejkova D."/>
            <person name="Rychlik I."/>
        </authorList>
    </citation>
    <scope>NUCLEOTIDE SEQUENCE [LARGE SCALE GENOMIC DNA]</scope>
    <source>
        <strain evidence="11 12">An794</strain>
    </source>
</reference>
<feature type="region of interest" description="Disordered" evidence="9">
    <location>
        <begin position="225"/>
        <end position="282"/>
    </location>
</feature>
<dbReference type="EC" id="2.7.10.2" evidence="2"/>
<keyword evidence="7" id="KW-0829">Tyrosine-protein kinase</keyword>
<dbReference type="EMBL" id="JACSNQ010000008">
    <property type="protein sequence ID" value="MBM6774929.1"/>
    <property type="molecule type" value="Genomic_DNA"/>
</dbReference>
<proteinExistence type="inferred from homology"/>
<feature type="compositionally biased region" description="Low complexity" evidence="9">
    <location>
        <begin position="233"/>
        <end position="248"/>
    </location>
</feature>
<dbReference type="GO" id="GO:0016301">
    <property type="term" value="F:kinase activity"/>
    <property type="evidence" value="ECO:0007669"/>
    <property type="project" value="UniProtKB-KW"/>
</dbReference>
<dbReference type="Proteomes" id="UP000712527">
    <property type="component" value="Unassembled WGS sequence"/>
</dbReference>
<dbReference type="PANTHER" id="PTHR32309">
    <property type="entry name" value="TYROSINE-PROTEIN KINASE"/>
    <property type="match status" value="1"/>
</dbReference>
<sequence length="282" mass="30034">MPGKKKGSSRVAVQNAAKTLAANIRFASVDNPVSSIVVTSSVPNEGKSFVSVELARALAASGKRVLLIECDMRKRSLAAMLDVHGRHGIYAVLSGEADLDESVVPTKTQGLFFLDAEPGIPNPTDILSSKRFRGLLQGVRKSFGYVVMDTPPVGAFVDAAVLGSVADATVLVVRENFVRRDELVAAYTQLRQADVNLVGAVLNCCDNESAGYGYYSHYGSEPSRSAAEDQISRATAQAAPTRQQAQAASGLRPIPQPQQHAVSPDSTAQFIAGYQPRTRTDD</sequence>
<comment type="caution">
    <text evidence="11">The sequence shown here is derived from an EMBL/GenBank/DDBJ whole genome shotgun (WGS) entry which is preliminary data.</text>
</comment>
<organism evidence="11 12">
    <name type="scientific">Olsenella profusa</name>
    <dbReference type="NCBI Taxonomy" id="138595"/>
    <lineage>
        <taxon>Bacteria</taxon>
        <taxon>Bacillati</taxon>
        <taxon>Actinomycetota</taxon>
        <taxon>Coriobacteriia</taxon>
        <taxon>Coriobacteriales</taxon>
        <taxon>Atopobiaceae</taxon>
        <taxon>Olsenella</taxon>
    </lineage>
</organism>
<protein>
    <recommendedName>
        <fullName evidence="2">non-specific protein-tyrosine kinase</fullName>
        <ecNumber evidence="2">2.7.10.2</ecNumber>
    </recommendedName>
</protein>
<dbReference type="Pfam" id="PF13614">
    <property type="entry name" value="AAA_31"/>
    <property type="match status" value="1"/>
</dbReference>
<dbReference type="NCBIfam" id="TIGR01007">
    <property type="entry name" value="eps_fam"/>
    <property type="match status" value="1"/>
</dbReference>
<dbReference type="InterPro" id="IPR027417">
    <property type="entry name" value="P-loop_NTPase"/>
</dbReference>
<dbReference type="CDD" id="cd05387">
    <property type="entry name" value="BY-kinase"/>
    <property type="match status" value="1"/>
</dbReference>
<evidence type="ECO:0000256" key="9">
    <source>
        <dbReference type="SAM" id="MobiDB-lite"/>
    </source>
</evidence>
<dbReference type="Gene3D" id="3.40.50.300">
    <property type="entry name" value="P-loop containing nucleotide triphosphate hydrolases"/>
    <property type="match status" value="1"/>
</dbReference>
<keyword evidence="12" id="KW-1185">Reference proteome</keyword>
<dbReference type="RefSeq" id="WP_204793273.1">
    <property type="nucleotide sequence ID" value="NZ_JACSNQ010000008.1"/>
</dbReference>
<evidence type="ECO:0000256" key="1">
    <source>
        <dbReference type="ARBA" id="ARBA00007316"/>
    </source>
</evidence>